<evidence type="ECO:0000259" key="3">
    <source>
        <dbReference type="PROSITE" id="PS51677"/>
    </source>
</evidence>
<dbReference type="Gene3D" id="3.20.20.370">
    <property type="entry name" value="Glycoside hydrolase/deacetylase"/>
    <property type="match status" value="1"/>
</dbReference>
<accession>A0AAE4B0N2</accession>
<dbReference type="InterPro" id="IPR050248">
    <property type="entry name" value="Polysacc_deacetylase_ArnD"/>
</dbReference>
<feature type="domain" description="NodB homology" evidence="3">
    <location>
        <begin position="92"/>
        <end position="274"/>
    </location>
</feature>
<protein>
    <submittedName>
        <fullName evidence="4">Peptidoglycan/xylan/chitin deacetylase (PgdA/CDA1 family)</fullName>
    </submittedName>
</protein>
<dbReference type="CDD" id="cd10917">
    <property type="entry name" value="CE4_NodB_like_6s_7s"/>
    <property type="match status" value="1"/>
</dbReference>
<dbReference type="EMBL" id="JAUSUZ010000001">
    <property type="protein sequence ID" value="MDQ0369752.1"/>
    <property type="molecule type" value="Genomic_DNA"/>
</dbReference>
<evidence type="ECO:0000313" key="4">
    <source>
        <dbReference type="EMBL" id="MDQ0369752.1"/>
    </source>
</evidence>
<keyword evidence="2" id="KW-0812">Transmembrane</keyword>
<dbReference type="GO" id="GO:0016810">
    <property type="term" value="F:hydrolase activity, acting on carbon-nitrogen (but not peptide) bonds"/>
    <property type="evidence" value="ECO:0007669"/>
    <property type="project" value="InterPro"/>
</dbReference>
<dbReference type="SUPFAM" id="SSF88713">
    <property type="entry name" value="Glycoside hydrolase/deacetylase"/>
    <property type="match status" value="1"/>
</dbReference>
<keyword evidence="2" id="KW-1133">Transmembrane helix</keyword>
<dbReference type="Pfam" id="PF01522">
    <property type="entry name" value="Polysacc_deac_1"/>
    <property type="match status" value="1"/>
</dbReference>
<organism evidence="4 5">
    <name type="scientific">Catenuloplanes indicus</name>
    <dbReference type="NCBI Taxonomy" id="137267"/>
    <lineage>
        <taxon>Bacteria</taxon>
        <taxon>Bacillati</taxon>
        <taxon>Actinomycetota</taxon>
        <taxon>Actinomycetes</taxon>
        <taxon>Micromonosporales</taxon>
        <taxon>Micromonosporaceae</taxon>
        <taxon>Catenuloplanes</taxon>
    </lineage>
</organism>
<dbReference type="PROSITE" id="PS51677">
    <property type="entry name" value="NODB"/>
    <property type="match status" value="1"/>
</dbReference>
<dbReference type="InterPro" id="IPR002509">
    <property type="entry name" value="NODB_dom"/>
</dbReference>
<feature type="compositionally biased region" description="Polar residues" evidence="1">
    <location>
        <begin position="86"/>
        <end position="96"/>
    </location>
</feature>
<dbReference type="InterPro" id="IPR011330">
    <property type="entry name" value="Glyco_hydro/deAcase_b/a-brl"/>
</dbReference>
<keyword evidence="2" id="KW-0472">Membrane</keyword>
<evidence type="ECO:0000313" key="5">
    <source>
        <dbReference type="Proteomes" id="UP001240236"/>
    </source>
</evidence>
<proteinExistence type="predicted"/>
<name>A0AAE4B0N2_9ACTN</name>
<dbReference type="AlphaFoldDB" id="A0AAE4B0N2"/>
<dbReference type="Proteomes" id="UP001240236">
    <property type="component" value="Unassembled WGS sequence"/>
</dbReference>
<feature type="region of interest" description="Disordered" evidence="1">
    <location>
        <begin position="38"/>
        <end position="100"/>
    </location>
</feature>
<dbReference type="RefSeq" id="WP_307245206.1">
    <property type="nucleotide sequence ID" value="NZ_JAUSUZ010000001.1"/>
</dbReference>
<gene>
    <name evidence="4" type="ORF">J2S42_006421</name>
</gene>
<feature type="transmembrane region" description="Helical" evidence="2">
    <location>
        <begin position="12"/>
        <end position="30"/>
    </location>
</feature>
<sequence>MTRWTIGARHIAIIATVLAVMLIASLLVVARVTSGNYGASASPYRPNPRAASTPEPGGQAASAARGPMRAEPPTRQRAYDGPEGTQRVTGTPSMSLTFDDGPSQYTDEVLDLLDKHGIKATFCVIGSQVRSHAAQMRRIVAEGHTLCNHTWNHDFQLAERTPEQIVKDLVRTNDAIHTVVPNAKVHYFRNPGGNFNHRTVSVAQNLGMVPLHWSIDSRDWETKDAKKICDLVEANAHPGAVVLLHDGGGDRRETTKALKKLLPFLKARYDLVAMP</sequence>
<evidence type="ECO:0000256" key="1">
    <source>
        <dbReference type="SAM" id="MobiDB-lite"/>
    </source>
</evidence>
<reference evidence="4 5" key="1">
    <citation type="submission" date="2023-07" db="EMBL/GenBank/DDBJ databases">
        <title>Sequencing the genomes of 1000 actinobacteria strains.</title>
        <authorList>
            <person name="Klenk H.-P."/>
        </authorList>
    </citation>
    <scope>NUCLEOTIDE SEQUENCE [LARGE SCALE GENOMIC DNA]</scope>
    <source>
        <strain evidence="4 5">DSM 44709</strain>
    </source>
</reference>
<dbReference type="GO" id="GO:0005975">
    <property type="term" value="P:carbohydrate metabolic process"/>
    <property type="evidence" value="ECO:0007669"/>
    <property type="project" value="InterPro"/>
</dbReference>
<dbReference type="PANTHER" id="PTHR10587">
    <property type="entry name" value="GLYCOSYL TRANSFERASE-RELATED"/>
    <property type="match status" value="1"/>
</dbReference>
<keyword evidence="5" id="KW-1185">Reference proteome</keyword>
<comment type="caution">
    <text evidence="4">The sequence shown here is derived from an EMBL/GenBank/DDBJ whole genome shotgun (WGS) entry which is preliminary data.</text>
</comment>
<evidence type="ECO:0000256" key="2">
    <source>
        <dbReference type="SAM" id="Phobius"/>
    </source>
</evidence>